<reference evidence="2" key="1">
    <citation type="submission" date="2013-05" db="EMBL/GenBank/DDBJ databases">
        <authorList>
            <person name="Yim A.K.Y."/>
            <person name="Chan T.F."/>
            <person name="Ji K.M."/>
            <person name="Liu X.Y."/>
            <person name="Zhou J.W."/>
            <person name="Li R.Q."/>
            <person name="Yang K.Y."/>
            <person name="Li J."/>
            <person name="Li M."/>
            <person name="Law P.T.W."/>
            <person name="Wu Y.L."/>
            <person name="Cai Z.L."/>
            <person name="Qin H."/>
            <person name="Bao Y."/>
            <person name="Leung R.K.K."/>
            <person name="Ng P.K.S."/>
            <person name="Zou J."/>
            <person name="Zhong X.J."/>
            <person name="Ran P.X."/>
            <person name="Zhong N.S."/>
            <person name="Liu Z.G."/>
            <person name="Tsui S.K.W."/>
        </authorList>
    </citation>
    <scope>NUCLEOTIDE SEQUENCE</scope>
    <source>
        <strain evidence="2">Derf</strain>
        <tissue evidence="2">Whole organism</tissue>
    </source>
</reference>
<sequence>MTFSYFLFFHCIAFHSSMSFQFDCQYIGIYGSSNKTKRKNPETLTFELTHSDSVQSINF</sequence>
<feature type="signal peptide" evidence="1">
    <location>
        <begin position="1"/>
        <end position="19"/>
    </location>
</feature>
<name>A0A922L6C9_DERFA</name>
<protein>
    <submittedName>
        <fullName evidence="2">Uncharacterized protein</fullName>
    </submittedName>
</protein>
<reference evidence="2" key="2">
    <citation type="journal article" date="2022" name="Res Sq">
        <title>Comparative Genomics Reveals Insights into the Divergent Evolution of Astigmatic Mites and Household Pest Adaptations.</title>
        <authorList>
            <person name="Xiong Q."/>
            <person name="Wan A.T.-Y."/>
            <person name="Liu X.-Y."/>
            <person name="Fung C.S.-H."/>
            <person name="Xiao X."/>
            <person name="Malainual N."/>
            <person name="Hou J."/>
            <person name="Wang L."/>
            <person name="Wang M."/>
            <person name="Yang K."/>
            <person name="Cui Y."/>
            <person name="Leung E."/>
            <person name="Nong W."/>
            <person name="Shin S.-K."/>
            <person name="Au S."/>
            <person name="Jeong K.Y."/>
            <person name="Chew F.T."/>
            <person name="Hui J."/>
            <person name="Leung T.F."/>
            <person name="Tungtrongchitr A."/>
            <person name="Zhong N."/>
            <person name="Liu Z."/>
            <person name="Tsui S."/>
        </authorList>
    </citation>
    <scope>NUCLEOTIDE SEQUENCE</scope>
    <source>
        <strain evidence="2">Derf</strain>
        <tissue evidence="2">Whole organism</tissue>
    </source>
</reference>
<organism evidence="2 3">
    <name type="scientific">Dermatophagoides farinae</name>
    <name type="common">American house dust mite</name>
    <dbReference type="NCBI Taxonomy" id="6954"/>
    <lineage>
        <taxon>Eukaryota</taxon>
        <taxon>Metazoa</taxon>
        <taxon>Ecdysozoa</taxon>
        <taxon>Arthropoda</taxon>
        <taxon>Chelicerata</taxon>
        <taxon>Arachnida</taxon>
        <taxon>Acari</taxon>
        <taxon>Acariformes</taxon>
        <taxon>Sarcoptiformes</taxon>
        <taxon>Astigmata</taxon>
        <taxon>Psoroptidia</taxon>
        <taxon>Analgoidea</taxon>
        <taxon>Pyroglyphidae</taxon>
        <taxon>Dermatophagoidinae</taxon>
        <taxon>Dermatophagoides</taxon>
    </lineage>
</organism>
<evidence type="ECO:0000313" key="3">
    <source>
        <dbReference type="Proteomes" id="UP000790347"/>
    </source>
</evidence>
<evidence type="ECO:0000256" key="1">
    <source>
        <dbReference type="SAM" id="SignalP"/>
    </source>
</evidence>
<feature type="chain" id="PRO_5038032059" evidence="1">
    <location>
        <begin position="20"/>
        <end position="59"/>
    </location>
</feature>
<dbReference type="EMBL" id="ASGP02000002">
    <property type="protein sequence ID" value="KAH9521574.1"/>
    <property type="molecule type" value="Genomic_DNA"/>
</dbReference>
<evidence type="ECO:0000313" key="2">
    <source>
        <dbReference type="EMBL" id="KAH9521574.1"/>
    </source>
</evidence>
<dbReference type="Proteomes" id="UP000790347">
    <property type="component" value="Unassembled WGS sequence"/>
</dbReference>
<keyword evidence="1" id="KW-0732">Signal</keyword>
<keyword evidence="3" id="KW-1185">Reference proteome</keyword>
<accession>A0A922L6C9</accession>
<dbReference type="AlphaFoldDB" id="A0A922L6C9"/>
<comment type="caution">
    <text evidence="2">The sequence shown here is derived from an EMBL/GenBank/DDBJ whole genome shotgun (WGS) entry which is preliminary data.</text>
</comment>
<gene>
    <name evidence="2" type="ORF">DERF_005218</name>
</gene>
<proteinExistence type="predicted"/>